<dbReference type="Gene3D" id="1.10.540.10">
    <property type="entry name" value="Acyl-CoA dehydrogenase/oxidase, N-terminal domain"/>
    <property type="match status" value="1"/>
</dbReference>
<dbReference type="Pfam" id="PF02771">
    <property type="entry name" value="Acyl-CoA_dh_N"/>
    <property type="match status" value="1"/>
</dbReference>
<dbReference type="InterPro" id="IPR046373">
    <property type="entry name" value="Acyl-CoA_Oxase/DH_mid-dom_sf"/>
</dbReference>
<keyword evidence="1" id="KW-0560">Oxidoreductase</keyword>
<accession>A0A929QT53</accession>
<dbReference type="InterPro" id="IPR013107">
    <property type="entry name" value="Acyl-CoA_DH_C"/>
</dbReference>
<evidence type="ECO:0000256" key="1">
    <source>
        <dbReference type="ARBA" id="ARBA00023002"/>
    </source>
</evidence>
<dbReference type="GO" id="GO:0050660">
    <property type="term" value="F:flavin adenine dinucleotide binding"/>
    <property type="evidence" value="ECO:0007669"/>
    <property type="project" value="InterPro"/>
</dbReference>
<dbReference type="PIRSF" id="PIRSF016578">
    <property type="entry name" value="HsaA"/>
    <property type="match status" value="1"/>
</dbReference>
<comment type="caution">
    <text evidence="4">The sequence shown here is derived from an EMBL/GenBank/DDBJ whole genome shotgun (WGS) entry which is preliminary data.</text>
</comment>
<dbReference type="Proteomes" id="UP000757900">
    <property type="component" value="Unassembled WGS sequence"/>
</dbReference>
<dbReference type="Pfam" id="PF08028">
    <property type="entry name" value="Acyl-CoA_dh_2"/>
    <property type="match status" value="1"/>
</dbReference>
<feature type="domain" description="Acyl-CoA dehydrogenase C-terminal" evidence="3">
    <location>
        <begin position="235"/>
        <end position="354"/>
    </location>
</feature>
<dbReference type="EMBL" id="JABZFV010000025">
    <property type="protein sequence ID" value="MBF0934460.1"/>
    <property type="molecule type" value="Genomic_DNA"/>
</dbReference>
<evidence type="ECO:0000259" key="3">
    <source>
        <dbReference type="Pfam" id="PF08028"/>
    </source>
</evidence>
<proteinExistence type="predicted"/>
<reference evidence="4" key="1">
    <citation type="submission" date="2020-04" db="EMBL/GenBank/DDBJ databases">
        <title>Deep metagenomics examines the oral microbiome during advanced dental caries in children, revealing novel taxa and co-occurrences with host molecules.</title>
        <authorList>
            <person name="Baker J.L."/>
            <person name="Morton J.T."/>
            <person name="Dinis M."/>
            <person name="Alvarez R."/>
            <person name="Tran N.C."/>
            <person name="Knight R."/>
            <person name="Edlund A."/>
        </authorList>
    </citation>
    <scope>NUCLEOTIDE SEQUENCE</scope>
    <source>
        <strain evidence="4">JCVI_23_bin.16</strain>
    </source>
</reference>
<dbReference type="Gene3D" id="2.40.110.10">
    <property type="entry name" value="Butyryl-CoA Dehydrogenase, subunit A, domain 2"/>
    <property type="match status" value="1"/>
</dbReference>
<dbReference type="InterPro" id="IPR036250">
    <property type="entry name" value="AcylCo_DH-like_C"/>
</dbReference>
<sequence length="379" mass="41988">MFLSDSLLDSIHQRADLYDRSNEFPELDYQALKEAGYYKAFVPKEFGGHGLTLQEIAQEQTRLAKAAPGTALGINMHQIIVGLGRHLVAHGQAAGQQILKDAAEGHLLAFGISEPSNDRVLFGSICQAQPQSDGGYLFYGDKVFLSMIKACSRFVTFATDSSQDQAQSVFAYAHKQDNQLEIHENWDTLGMRATQSHSVTLKGLQVRPEQILAKLAPGPSLDPTVFGIFAYFEILLAATYLGIGQRALELGLETVKKRYSVSNKTTYDQDKSIRWRLAEAAIQLDAIPPQLDYFCQALDQGQPYDLSWLPRLSALKNRSVEASKIAVEEVIRACGGQAYFSQNELSRLYRDVLAGLFQPSDQESLHEAWASMLLGPIKP</sequence>
<protein>
    <submittedName>
        <fullName evidence="4">Acyl-CoA/acyl-ACP dehydrogenase</fullName>
    </submittedName>
</protein>
<dbReference type="Gene3D" id="1.20.140.10">
    <property type="entry name" value="Butyryl-CoA Dehydrogenase, subunit A, domain 3"/>
    <property type="match status" value="1"/>
</dbReference>
<dbReference type="SUPFAM" id="SSF47203">
    <property type="entry name" value="Acyl-CoA dehydrogenase C-terminal domain-like"/>
    <property type="match status" value="1"/>
</dbReference>
<gene>
    <name evidence="4" type="ORF">HXK00_02310</name>
</gene>
<evidence type="ECO:0000313" key="4">
    <source>
        <dbReference type="EMBL" id="MBF0934460.1"/>
    </source>
</evidence>
<dbReference type="AlphaFoldDB" id="A0A929QT53"/>
<dbReference type="PANTHER" id="PTHR43884">
    <property type="entry name" value="ACYL-COA DEHYDROGENASE"/>
    <property type="match status" value="1"/>
</dbReference>
<dbReference type="SUPFAM" id="SSF56645">
    <property type="entry name" value="Acyl-CoA dehydrogenase NM domain-like"/>
    <property type="match status" value="1"/>
</dbReference>
<evidence type="ECO:0000313" key="5">
    <source>
        <dbReference type="Proteomes" id="UP000757900"/>
    </source>
</evidence>
<dbReference type="GO" id="GO:0003995">
    <property type="term" value="F:acyl-CoA dehydrogenase activity"/>
    <property type="evidence" value="ECO:0007669"/>
    <property type="project" value="TreeGrafter"/>
</dbReference>
<evidence type="ECO:0000259" key="2">
    <source>
        <dbReference type="Pfam" id="PF02771"/>
    </source>
</evidence>
<name>A0A929QT53_ABIDE</name>
<dbReference type="PANTHER" id="PTHR43884:SF25">
    <property type="entry name" value="ACYL-COA DEHYDROGENASE YDBM-RELATED"/>
    <property type="match status" value="1"/>
</dbReference>
<dbReference type="InterPro" id="IPR009100">
    <property type="entry name" value="AcylCoA_DH/oxidase_NM_dom_sf"/>
</dbReference>
<dbReference type="InterPro" id="IPR037069">
    <property type="entry name" value="AcylCoA_DH/ox_N_sf"/>
</dbReference>
<organism evidence="4 5">
    <name type="scientific">Abiotrophia defectiva</name>
    <name type="common">Streptococcus defectivus</name>
    <dbReference type="NCBI Taxonomy" id="46125"/>
    <lineage>
        <taxon>Bacteria</taxon>
        <taxon>Bacillati</taxon>
        <taxon>Bacillota</taxon>
        <taxon>Bacilli</taxon>
        <taxon>Lactobacillales</taxon>
        <taxon>Aerococcaceae</taxon>
        <taxon>Abiotrophia</taxon>
    </lineage>
</organism>
<feature type="domain" description="Acyl-CoA dehydrogenase/oxidase N-terminal" evidence="2">
    <location>
        <begin position="10"/>
        <end position="96"/>
    </location>
</feature>
<dbReference type="InterPro" id="IPR013786">
    <property type="entry name" value="AcylCoA_DH/ox_N"/>
</dbReference>